<dbReference type="PANTHER" id="PTHR47926:SF472">
    <property type="entry name" value="REPEAT (PPR) SUPERFAMILY PROTEIN, PUTATIVE-RELATED"/>
    <property type="match status" value="1"/>
</dbReference>
<dbReference type="FunFam" id="1.25.40.10:FF:000090">
    <property type="entry name" value="Pentatricopeptide repeat-containing protein, chloroplastic"/>
    <property type="match status" value="1"/>
</dbReference>
<gene>
    <name evidence="4" type="ORF">EUGRSUZ_A01207</name>
</gene>
<dbReference type="GO" id="GO:0003723">
    <property type="term" value="F:RNA binding"/>
    <property type="evidence" value="ECO:0007669"/>
    <property type="project" value="InterPro"/>
</dbReference>
<dbReference type="PROSITE" id="PS51375">
    <property type="entry name" value="PPR"/>
    <property type="match status" value="6"/>
</dbReference>
<proteinExistence type="predicted"/>
<dbReference type="InterPro" id="IPR011990">
    <property type="entry name" value="TPR-like_helical_dom_sf"/>
</dbReference>
<name>A0A059DDP8_EUCGR</name>
<dbReference type="AlphaFoldDB" id="A0A059DDP8"/>
<feature type="compositionally biased region" description="Basic residues" evidence="3">
    <location>
        <begin position="8"/>
        <end position="20"/>
    </location>
</feature>
<dbReference type="eggNOG" id="KOG4197">
    <property type="taxonomic scope" value="Eukaryota"/>
</dbReference>
<feature type="repeat" description="PPR" evidence="2">
    <location>
        <begin position="323"/>
        <end position="357"/>
    </location>
</feature>
<dbReference type="SUPFAM" id="SSF48452">
    <property type="entry name" value="TPR-like"/>
    <property type="match status" value="1"/>
</dbReference>
<evidence type="ECO:0000256" key="2">
    <source>
        <dbReference type="PROSITE-ProRule" id="PRU00708"/>
    </source>
</evidence>
<dbReference type="PANTHER" id="PTHR47926">
    <property type="entry name" value="PENTATRICOPEPTIDE REPEAT-CONTAINING PROTEIN"/>
    <property type="match status" value="1"/>
</dbReference>
<feature type="repeat" description="PPR" evidence="2">
    <location>
        <begin position="537"/>
        <end position="571"/>
    </location>
</feature>
<feature type="region of interest" description="Disordered" evidence="3">
    <location>
        <begin position="1"/>
        <end position="62"/>
    </location>
</feature>
<evidence type="ECO:0000313" key="4">
    <source>
        <dbReference type="EMBL" id="KCW88878.1"/>
    </source>
</evidence>
<evidence type="ECO:0000256" key="1">
    <source>
        <dbReference type="ARBA" id="ARBA00022737"/>
    </source>
</evidence>
<dbReference type="EMBL" id="KK198753">
    <property type="protein sequence ID" value="KCW88878.1"/>
    <property type="molecule type" value="Genomic_DNA"/>
</dbReference>
<keyword evidence="1" id="KW-0677">Repeat</keyword>
<sequence>MNEDHKGPERHRIKRRRRPHSTGPAKPPPGRSAAARRRRFRPPAPVLHRPPAAPPGQAAPRPHSLVFRRSRQLPRLQTHHLLRQVEPPPRSPQGVRRNPPEEHLLLERSAHRVRAPEQIRQRPEAVFVVGVLLLGGRQARFLHRIVEVHCFVLRNGFDSDIFVANALVTFYARCDEAGSARIVFDRMPERDIVSWNSMIAGYSQCGYYRECKELYREMVESGLRPNGVTVVSVLQACGQSQDLIFGMDVHKLVIDCQVQVDISLYNALIGCYAKCGSLDYARELFEEMDEKDEVTYGAIVSGYMVHGFVDKAMGIFQGMKCPGLSTWNAVISGLVQNNHHGEVLDLFREMLDSGTRPNTVTLSSILPTCSFFSTAIIDTYAKSGFINGAQQVFDRLKGSSLIVWTAIISAYAAHGDAITALGLFDNMQTRGIQPDPVTITAVLSACSHNGLVDVAWKIFNEMLPNYGIEPLVEHYACMVGVLSRAKRLSEAAEFIRMMPIQPSAKVWGALLNGASVSGDVELGKFACDHLFEIEPENTGNYVIMANLYSQAGRWEEADRVRGKMKNIGLKKIAGNSWIEMDGGLKSFIARDASSDKHEEIYEVLEGLLGPLREEGYVYKEEMDEESLHV</sequence>
<dbReference type="FunCoup" id="A0A059DDP8">
    <property type="interactions" value="880"/>
</dbReference>
<dbReference type="FunFam" id="1.25.40.10:FF:000344">
    <property type="entry name" value="Pentatricopeptide repeat-containing protein"/>
    <property type="match status" value="1"/>
</dbReference>
<evidence type="ECO:0008006" key="5">
    <source>
        <dbReference type="Google" id="ProtNLM"/>
    </source>
</evidence>
<feature type="repeat" description="PPR" evidence="2">
    <location>
        <begin position="191"/>
        <end position="225"/>
    </location>
</feature>
<dbReference type="InterPro" id="IPR002885">
    <property type="entry name" value="PPR_rpt"/>
</dbReference>
<reference evidence="4" key="1">
    <citation type="submission" date="2013-07" db="EMBL/GenBank/DDBJ databases">
        <title>The genome of Eucalyptus grandis.</title>
        <authorList>
            <person name="Schmutz J."/>
            <person name="Hayes R."/>
            <person name="Myburg A."/>
            <person name="Tuskan G."/>
            <person name="Grattapaglia D."/>
            <person name="Rokhsar D.S."/>
        </authorList>
    </citation>
    <scope>NUCLEOTIDE SEQUENCE</scope>
    <source>
        <tissue evidence="4">Leaf extractions</tissue>
    </source>
</reference>
<dbReference type="Pfam" id="PF01535">
    <property type="entry name" value="PPR"/>
    <property type="match status" value="3"/>
</dbReference>
<feature type="repeat" description="PPR" evidence="2">
    <location>
        <begin position="261"/>
        <end position="295"/>
    </location>
</feature>
<dbReference type="InParanoid" id="A0A059DDP8"/>
<dbReference type="GO" id="GO:0009451">
    <property type="term" value="P:RNA modification"/>
    <property type="evidence" value="ECO:0007669"/>
    <property type="project" value="InterPro"/>
</dbReference>
<feature type="region of interest" description="Disordered" evidence="3">
    <location>
        <begin position="76"/>
        <end position="98"/>
    </location>
</feature>
<evidence type="ECO:0000256" key="3">
    <source>
        <dbReference type="SAM" id="MobiDB-lite"/>
    </source>
</evidence>
<dbReference type="STRING" id="71139.A0A059DDP8"/>
<dbReference type="OMA" id="MYETIEC"/>
<protein>
    <recommendedName>
        <fullName evidence="5">Pentatricopeptide repeat-containing protein</fullName>
    </recommendedName>
</protein>
<dbReference type="Gramene" id="KCW88878">
    <property type="protein sequence ID" value="KCW88878"/>
    <property type="gene ID" value="EUGRSUZ_A01207"/>
</dbReference>
<feature type="repeat" description="PPR" evidence="2">
    <location>
        <begin position="435"/>
        <end position="470"/>
    </location>
</feature>
<dbReference type="NCBIfam" id="TIGR00756">
    <property type="entry name" value="PPR"/>
    <property type="match status" value="5"/>
</dbReference>
<dbReference type="InterPro" id="IPR046848">
    <property type="entry name" value="E_motif"/>
</dbReference>
<organism evidence="4">
    <name type="scientific">Eucalyptus grandis</name>
    <name type="common">Flooded gum</name>
    <dbReference type="NCBI Taxonomy" id="71139"/>
    <lineage>
        <taxon>Eukaryota</taxon>
        <taxon>Viridiplantae</taxon>
        <taxon>Streptophyta</taxon>
        <taxon>Embryophyta</taxon>
        <taxon>Tracheophyta</taxon>
        <taxon>Spermatophyta</taxon>
        <taxon>Magnoliopsida</taxon>
        <taxon>eudicotyledons</taxon>
        <taxon>Gunneridae</taxon>
        <taxon>Pentapetalae</taxon>
        <taxon>rosids</taxon>
        <taxon>malvids</taxon>
        <taxon>Myrtales</taxon>
        <taxon>Myrtaceae</taxon>
        <taxon>Myrtoideae</taxon>
        <taxon>Eucalypteae</taxon>
        <taxon>Eucalyptus</taxon>
    </lineage>
</organism>
<feature type="repeat" description="PPR" evidence="2">
    <location>
        <begin position="400"/>
        <end position="434"/>
    </location>
</feature>
<accession>A0A059DDP8</accession>
<dbReference type="Gene3D" id="1.25.40.10">
    <property type="entry name" value="Tetratricopeptide repeat domain"/>
    <property type="match status" value="4"/>
</dbReference>
<dbReference type="InterPro" id="IPR046960">
    <property type="entry name" value="PPR_At4g14850-like_plant"/>
</dbReference>
<dbReference type="Pfam" id="PF20431">
    <property type="entry name" value="E_motif"/>
    <property type="match status" value="1"/>
</dbReference>
<dbReference type="Pfam" id="PF13041">
    <property type="entry name" value="PPR_2"/>
    <property type="match status" value="3"/>
</dbReference>